<name>A0A2S2F8U3_9GAMM</name>
<dbReference type="KEGG" id="adv:DJ533_01435"/>
<dbReference type="OrthoDB" id="8914001at2"/>
<dbReference type="Proteomes" id="UP000245977">
    <property type="component" value="Plasmid pOXA58_010030"/>
</dbReference>
<keyword evidence="2" id="KW-1185">Reference proteome</keyword>
<dbReference type="STRING" id="1871111.GCA_001704615_02338"/>
<evidence type="ECO:0000313" key="1">
    <source>
        <dbReference type="EMBL" id="AWL27359.1"/>
    </source>
</evidence>
<dbReference type="EMBL" id="CP029396">
    <property type="protein sequence ID" value="AWL27359.1"/>
    <property type="molecule type" value="Genomic_DNA"/>
</dbReference>
<proteinExistence type="predicted"/>
<accession>A0A2S2F8U3</accession>
<dbReference type="RefSeq" id="WP_065995446.1">
    <property type="nucleotide sequence ID" value="NZ_CP029396.2"/>
</dbReference>
<gene>
    <name evidence="1" type="ORF">DJ533_01435</name>
</gene>
<organism evidence="1 2">
    <name type="scientific">Acinetobacter defluvii</name>
    <dbReference type="NCBI Taxonomy" id="1871111"/>
    <lineage>
        <taxon>Bacteria</taxon>
        <taxon>Pseudomonadati</taxon>
        <taxon>Pseudomonadota</taxon>
        <taxon>Gammaproteobacteria</taxon>
        <taxon>Moraxellales</taxon>
        <taxon>Moraxellaceae</taxon>
        <taxon>Acinetobacter</taxon>
    </lineage>
</organism>
<evidence type="ECO:0000313" key="2">
    <source>
        <dbReference type="Proteomes" id="UP000245977"/>
    </source>
</evidence>
<protein>
    <submittedName>
        <fullName evidence="1">Uncharacterized protein</fullName>
    </submittedName>
</protein>
<keyword evidence="1" id="KW-0614">Plasmid</keyword>
<reference evidence="1" key="1">
    <citation type="submission" date="2019-08" db="EMBL/GenBank/DDBJ databases">
        <title>The complete genome of Acinetobacter defluvii strain WCHAD010030.</title>
        <authorList>
            <person name="Hu Y."/>
            <person name="Qin J."/>
            <person name="Feng Y."/>
            <person name="Zong Z."/>
        </authorList>
    </citation>
    <scope>NUCLEOTIDE SEQUENCE</scope>
    <source>
        <strain evidence="1">WCHA30</strain>
        <plasmid evidence="1">pOXA58_010030</plasmid>
    </source>
</reference>
<geneLocation type="plasmid" evidence="1 2">
    <name>pOXA58_010030</name>
</geneLocation>
<sequence>MKEISEKQIILFRNAIIQDDFKLKKDTIAEIENYLSQYIDMFKYDTFKPYWLLSKNYDDLIWEVKTLEGSKLINFSKILSISDNPIWYDLINLSKLWIAISCTPKYNNSVLLKIQTITPRINRICNLIDCLINNRENLQLEQRGLLALDSNFFHQTLINIATLGLPNAIYNYEDVIKNHILNAIKDINIDDVIAFENKIKCLKLHNSGRLKLTETEIRKAKYYFFMSNAYSDTSNYEKKLNSNFFLNLFPYSLYLNYHTFPTFSEFTIYYINHNYSDTEFERVPIVKENNNHSLKTIERYLLSLNHLNIVIDLEYNYLRKINININQLFHSIEKIPLGRFKLLPAEVVFDSFRNAFEFTFNYIDNIHDSLINIYENLNISNIDISEKKFFLKYINNELLDLGVESWTIKKNNDFYINLRKNKGLHHLYAILTASICILIGTLLARRQSEILDLDPFDSLYPNIDPTANNTIHFYLKVKNSKTGVGLLNNLKEYLNLPIPLSIAIFIYKTQKFNKKISKINPNLINSLNLFNAIHSDTMSVSKLSSKLHYNYLNTFCDYFETQTIDVGSLIKKRYYIRQHQLRRFFAMLFFWSKKFDSLNILTKFLGHTNSEHLYNYISESTPGDILLGVKAHYLSDYFLNKNNNKYDIENISSLESILKKHFNIDFIDFMTEEKAATLYENSQKNLQESKLHDIEDLCFILLKESIIDLRPDFYIITDRKTGKTIKEFKLILLVNENE</sequence>
<dbReference type="AlphaFoldDB" id="A0A2S2F8U3"/>